<feature type="coiled-coil region" evidence="3">
    <location>
        <begin position="431"/>
        <end position="458"/>
    </location>
</feature>
<dbReference type="InterPro" id="IPR014746">
    <property type="entry name" value="Gln_synth/guanido_kin_cat_dom"/>
</dbReference>
<sequence length="1680" mass="188021">MEFAELREDIEKVGLVDAHAHNIVALNSSFSFIKAFTEATGAAALSFAPHSLSFKRNVRETAELYGCENSLKGVEEYRRSAGLESSSLKCFEAARISAILIDDGLKLDKKHDIEWHKSLAPFVGRILRIETFAEEILDSEIPDGWTLDKFTEAFVRNLKSYPFLADKIVGLKSIAAYRSGLEINTNVATKDAEEGLSEVLRGGNPTRIVNKSFIDYIFTLSLEVALSFDLPMQIHTGFGDKDLDLRLSNPLHLRMLLEDERFSKCRVVLLHASYPFSKEASYLASVYPQVYLDFGLAVPKLSVQGMISSVKELLELAPVKKVMFSTDGYAFPETYFLDALFLLCLFVCDDVGLWPNFLGLAYCYGHKQLKWNKDVANGSSDDNNQASCFSLQIPMVRDRNKLVSELPVMGDSSNNLMVQFETFMKMYQEHRQQDRAEREQLSVRIEELSRELTATRLDGQQGENASVNLGYRGNQPTGIRVEGRAPMPRYSRLEFPLYDGKIDPLAWLSRCDHFFRHQHIPEEEKVEIASYHLDGDGQVWFLKLERDRPGINWEEFKRQCHLRFGPTTQGNKLGELSKLRQGSTVEEYQRRFEQLAARAGPLTADQEVEIFISGLMDYIAIEVELHRPRDLTSAMNLARLYERRGGAKRAMLPAMKSSSSPQSVPSPQRAFKRLSRAEMEERRAKGLCFNCDEVFARGHQCKRLFWLDGVEESIQEEVADQNLEEEIPPEISLYAITGSSADGKTMRIQGIIMHNNLLFLIDSGSTHSFLDSKWVTKLGLPCIKKKGLQVVVANGSKVKCPGQCPHVPILLGNQLLHIDFYMFTLNGVDAVLGVNWLQTLGPILWDFAAQSMVFKQNGRVLELKGTESTPSSQITELKATELEDHTDACLAQLLLEFDIVFQEPKGLPPVRSFDHRIILEPGTHPVVVRPYRYPHGQKDEIERQCKEMLELEYRAGKHNMVADALSRCLEDKPTLAAISIPNLHVFDTIRQEIKDSDQLQTLLHNIEIGEAVGPWEFTDGLIFFKKRVYLLATSPLIPSILAEVHNSGHEVTIEPTLPVLTNGEIQPLPKALLDSRVLRNERQVLVHWEGLSPADSSWEPVSSFQQRFPSFHLWTSAALMGVVMLWAQAVEMEQGRAKKARECLFSVLRDACIDGDLTLAEAVEAAKDIFALNATMFYKINVDANAFSSKDTVSVNPVKINSRALENSSSLVRVMWVDTSGQHRCRAVPVKRFGDIVRKNGVGLTHASMGMSSAADCPADESGLTGVGEIRLMPDVTTRKKIPWMEGQEMVLADMHLRPGEPWEYCPREALRRVLKVLKDEFDLVMDAGFENEFLLLKSVSWEGKEEWVPIDSTPYCSTAAFDAVSPILDEIVAALHSLDITVEQLHAEAGKGQFELAMGHTSCPLSADNLIYTREVIRAIARKHGLLATFVPKLALDDVGSGSHVHISLLRNGENVFMASGGSSKHGISSIGEEFMAGVLHHLPSILAFTAPIPNSYDRIQPNTWSGAYHCWGKENREAPLRTACPPGIIDGLVSNFEIKSFDACANPYLGLAAIGAAGIDGLRKHLRLPEPIASDFLSSVLILHSDVPLPPLLFLKKTVLASNVFILDLETDKNPSLYANLPRLPQSLSESLEALKKNSVLEDLIGEKLLVAIKGVRKAEIDYYSQNKEAYKQLIHRY</sequence>
<dbReference type="InterPro" id="IPR016197">
    <property type="entry name" value="Chromo-like_dom_sf"/>
</dbReference>
<dbReference type="GO" id="GO:0004356">
    <property type="term" value="F:glutamine synthetase activity"/>
    <property type="evidence" value="ECO:0007669"/>
    <property type="project" value="InterPro"/>
</dbReference>
<dbReference type="InterPro" id="IPR036651">
    <property type="entry name" value="Gln_synt_N_sf"/>
</dbReference>
<organism evidence="6 7">
    <name type="scientific">Salix brachista</name>
    <dbReference type="NCBI Taxonomy" id="2182728"/>
    <lineage>
        <taxon>Eukaryota</taxon>
        <taxon>Viridiplantae</taxon>
        <taxon>Streptophyta</taxon>
        <taxon>Embryophyta</taxon>
        <taxon>Tracheophyta</taxon>
        <taxon>Spermatophyta</taxon>
        <taxon>Magnoliopsida</taxon>
        <taxon>eudicotyledons</taxon>
        <taxon>Gunneridae</taxon>
        <taxon>Pentapetalae</taxon>
        <taxon>rosids</taxon>
        <taxon>fabids</taxon>
        <taxon>Malpighiales</taxon>
        <taxon>Salicaceae</taxon>
        <taxon>Saliceae</taxon>
        <taxon>Salix</taxon>
    </lineage>
</organism>
<dbReference type="InterPro" id="IPR032466">
    <property type="entry name" value="Metal_Hydrolase"/>
</dbReference>
<dbReference type="Proteomes" id="UP000326939">
    <property type="component" value="Chromosome 6"/>
</dbReference>
<dbReference type="SUPFAM" id="SSF55931">
    <property type="entry name" value="Glutamine synthetase/guanido kinase"/>
    <property type="match status" value="1"/>
</dbReference>
<dbReference type="GO" id="GO:0006542">
    <property type="term" value="P:glutamine biosynthetic process"/>
    <property type="evidence" value="ECO:0007669"/>
    <property type="project" value="InterPro"/>
</dbReference>
<evidence type="ECO:0000313" key="6">
    <source>
        <dbReference type="EMBL" id="KAB5552346.1"/>
    </source>
</evidence>
<comment type="similarity">
    <text evidence="1 2">Belongs to the glutamine synthetase family.</text>
</comment>
<evidence type="ECO:0000256" key="3">
    <source>
        <dbReference type="SAM" id="Coils"/>
    </source>
</evidence>
<dbReference type="InterPro" id="IPR043502">
    <property type="entry name" value="DNA/RNA_pol_sf"/>
</dbReference>
<dbReference type="Pfam" id="PF08284">
    <property type="entry name" value="RVP_2"/>
    <property type="match status" value="1"/>
</dbReference>
<dbReference type="InterPro" id="IPR006680">
    <property type="entry name" value="Amidohydro-rel"/>
</dbReference>
<dbReference type="Gene3D" id="3.10.20.70">
    <property type="entry name" value="Glutamine synthetase, N-terminal domain"/>
    <property type="match status" value="1"/>
</dbReference>
<comment type="caution">
    <text evidence="6">The sequence shown here is derived from an EMBL/GenBank/DDBJ whole genome shotgun (WGS) entry which is preliminary data.</text>
</comment>
<dbReference type="GO" id="GO:0016787">
    <property type="term" value="F:hydrolase activity"/>
    <property type="evidence" value="ECO:0007669"/>
    <property type="project" value="InterPro"/>
</dbReference>
<accession>A0A5N5ME10</accession>
<dbReference type="Gene3D" id="3.20.20.140">
    <property type="entry name" value="Metal-dependent hydrolases"/>
    <property type="match status" value="2"/>
</dbReference>
<evidence type="ECO:0000256" key="2">
    <source>
        <dbReference type="RuleBase" id="RU000384"/>
    </source>
</evidence>
<feature type="domain" description="GS catalytic" evidence="5">
    <location>
        <begin position="1307"/>
        <end position="1680"/>
    </location>
</feature>
<protein>
    <submittedName>
        <fullName evidence="6">Uncharacterized protein</fullName>
    </submittedName>
</protein>
<dbReference type="SUPFAM" id="SSF54368">
    <property type="entry name" value="Glutamine synthetase, N-terminal domain"/>
    <property type="match status" value="1"/>
</dbReference>
<keyword evidence="7" id="KW-1185">Reference proteome</keyword>
<evidence type="ECO:0000259" key="5">
    <source>
        <dbReference type="PROSITE" id="PS51987"/>
    </source>
</evidence>
<dbReference type="SUPFAM" id="SSF54160">
    <property type="entry name" value="Chromo domain-like"/>
    <property type="match status" value="1"/>
</dbReference>
<dbReference type="PROSITE" id="PS51987">
    <property type="entry name" value="GS_CATALYTIC"/>
    <property type="match status" value="1"/>
</dbReference>
<dbReference type="Pfam" id="PF00120">
    <property type="entry name" value="Gln-synt_C"/>
    <property type="match status" value="1"/>
</dbReference>
<dbReference type="FunFam" id="3.30.590.10:FF:000012">
    <property type="entry name" value="Glutamate-ammonia ligase"/>
    <property type="match status" value="1"/>
</dbReference>
<dbReference type="Gene3D" id="2.40.70.10">
    <property type="entry name" value="Acid Proteases"/>
    <property type="match status" value="1"/>
</dbReference>
<evidence type="ECO:0000259" key="4">
    <source>
        <dbReference type="PROSITE" id="PS50013"/>
    </source>
</evidence>
<dbReference type="Gene3D" id="2.40.50.40">
    <property type="match status" value="1"/>
</dbReference>
<feature type="domain" description="Chromo" evidence="4">
    <location>
        <begin position="1066"/>
        <end position="1100"/>
    </location>
</feature>
<dbReference type="SUPFAM" id="SSF50630">
    <property type="entry name" value="Acid proteases"/>
    <property type="match status" value="1"/>
</dbReference>
<dbReference type="PANTHER" id="PTHR43383">
    <property type="entry name" value="NODULIN 6"/>
    <property type="match status" value="1"/>
</dbReference>
<dbReference type="PANTHER" id="PTHR43383:SF2">
    <property type="entry name" value="AMIDOHYDROLASE 2 FAMILY PROTEIN"/>
    <property type="match status" value="1"/>
</dbReference>
<dbReference type="SUPFAM" id="SSF56672">
    <property type="entry name" value="DNA/RNA polymerases"/>
    <property type="match status" value="1"/>
</dbReference>
<proteinExistence type="inferred from homology"/>
<dbReference type="PROSITE" id="PS50013">
    <property type="entry name" value="CHROMO_2"/>
    <property type="match status" value="1"/>
</dbReference>
<dbReference type="InterPro" id="IPR021109">
    <property type="entry name" value="Peptidase_aspartic_dom_sf"/>
</dbReference>
<dbReference type="InterPro" id="IPR008146">
    <property type="entry name" value="Gln_synth_cat_dom"/>
</dbReference>
<dbReference type="EMBL" id="VDCV01000006">
    <property type="protein sequence ID" value="KAB5552346.1"/>
    <property type="molecule type" value="Genomic_DNA"/>
</dbReference>
<dbReference type="Pfam" id="PF04909">
    <property type="entry name" value="Amidohydro_2"/>
    <property type="match status" value="1"/>
</dbReference>
<keyword evidence="3" id="KW-0175">Coiled coil</keyword>
<dbReference type="InterPro" id="IPR005162">
    <property type="entry name" value="Retrotrans_gag_dom"/>
</dbReference>
<dbReference type="FunFam" id="3.10.20.70:FF:000009">
    <property type="entry name" value="Glutamate-ammonia ligase"/>
    <property type="match status" value="1"/>
</dbReference>
<evidence type="ECO:0000313" key="7">
    <source>
        <dbReference type="Proteomes" id="UP000326939"/>
    </source>
</evidence>
<dbReference type="Gene3D" id="3.30.590.10">
    <property type="entry name" value="Glutamine synthetase/guanido kinase, catalytic domain"/>
    <property type="match status" value="1"/>
</dbReference>
<dbReference type="Pfam" id="PF03732">
    <property type="entry name" value="Retrotrans_gag"/>
    <property type="match status" value="1"/>
</dbReference>
<name>A0A5N5ME10_9ROSI</name>
<dbReference type="SUPFAM" id="SSF51556">
    <property type="entry name" value="Metallo-dependent hydrolases"/>
    <property type="match status" value="1"/>
</dbReference>
<dbReference type="CDD" id="cd00303">
    <property type="entry name" value="retropepsin_like"/>
    <property type="match status" value="1"/>
</dbReference>
<dbReference type="InterPro" id="IPR000953">
    <property type="entry name" value="Chromo/chromo_shadow_dom"/>
</dbReference>
<reference evidence="7" key="1">
    <citation type="journal article" date="2019" name="Gigascience">
        <title>De novo genome assembly of the endangered Acer yangbiense, a plant species with extremely small populations endemic to Yunnan Province, China.</title>
        <authorList>
            <person name="Yang J."/>
            <person name="Wariss H.M."/>
            <person name="Tao L."/>
            <person name="Zhang R."/>
            <person name="Yun Q."/>
            <person name="Hollingsworth P."/>
            <person name="Dao Z."/>
            <person name="Luo G."/>
            <person name="Guo H."/>
            <person name="Ma Y."/>
            <person name="Sun W."/>
        </authorList>
    </citation>
    <scope>NUCLEOTIDE SEQUENCE [LARGE SCALE GENOMIC DNA]</scope>
    <source>
        <strain evidence="7">cv. br00</strain>
    </source>
</reference>
<evidence type="ECO:0000256" key="1">
    <source>
        <dbReference type="PROSITE-ProRule" id="PRU01331"/>
    </source>
</evidence>
<gene>
    <name evidence="6" type="ORF">DKX38_009657</name>
</gene>
<dbReference type="SMART" id="SM01230">
    <property type="entry name" value="Gln-synt_C"/>
    <property type="match status" value="1"/>
</dbReference>